<evidence type="ECO:0000313" key="9">
    <source>
        <dbReference type="Proteomes" id="UP000094801"/>
    </source>
</evidence>
<dbReference type="OrthoDB" id="546434at2759"/>
<accession>A0A1E4STL6</accession>
<dbReference type="EMBL" id="KV453872">
    <property type="protein sequence ID" value="ODV82853.1"/>
    <property type="molecule type" value="Genomic_DNA"/>
</dbReference>
<evidence type="ECO:0000259" key="7">
    <source>
        <dbReference type="PROSITE" id="PS50212"/>
    </source>
</evidence>
<dbReference type="PROSITE" id="PS50009">
    <property type="entry name" value="RASGEF_CAT"/>
    <property type="match status" value="1"/>
</dbReference>
<dbReference type="GO" id="GO:0051301">
    <property type="term" value="P:cell division"/>
    <property type="evidence" value="ECO:0007669"/>
    <property type="project" value="UniProtKB-KW"/>
</dbReference>
<dbReference type="SMART" id="SM00147">
    <property type="entry name" value="RasGEF"/>
    <property type="match status" value="1"/>
</dbReference>
<evidence type="ECO:0008006" key="10">
    <source>
        <dbReference type="Google" id="ProtNLM"/>
    </source>
</evidence>
<evidence type="ECO:0000256" key="5">
    <source>
        <dbReference type="SAM" id="MobiDB-lite"/>
    </source>
</evidence>
<keyword evidence="3 4" id="KW-0344">Guanine-nucleotide releasing factor</keyword>
<dbReference type="GO" id="GO:0005085">
    <property type="term" value="F:guanyl-nucleotide exchange factor activity"/>
    <property type="evidence" value="ECO:0007669"/>
    <property type="project" value="UniProtKB-KW"/>
</dbReference>
<evidence type="ECO:0000256" key="2">
    <source>
        <dbReference type="ARBA" id="ARBA00022618"/>
    </source>
</evidence>
<dbReference type="InterPro" id="IPR000651">
    <property type="entry name" value="Ras-like_Gua-exchang_fac_N"/>
</dbReference>
<keyword evidence="9" id="KW-1185">Reference proteome</keyword>
<feature type="region of interest" description="Disordered" evidence="5">
    <location>
        <begin position="262"/>
        <end position="298"/>
    </location>
</feature>
<dbReference type="PANTHER" id="PTHR23113">
    <property type="entry name" value="GUANINE NUCLEOTIDE EXCHANGE FACTOR"/>
    <property type="match status" value="1"/>
</dbReference>
<dbReference type="InterPro" id="IPR023578">
    <property type="entry name" value="Ras_GEF_dom_sf"/>
</dbReference>
<dbReference type="Gene3D" id="1.10.840.10">
    <property type="entry name" value="Ras guanine-nucleotide exchange factors catalytic domain"/>
    <property type="match status" value="1"/>
</dbReference>
<feature type="domain" description="Ras-GEF" evidence="6">
    <location>
        <begin position="1023"/>
        <end position="1266"/>
    </location>
</feature>
<dbReference type="InterPro" id="IPR036964">
    <property type="entry name" value="RASGEF_cat_dom_sf"/>
</dbReference>
<evidence type="ECO:0000256" key="1">
    <source>
        <dbReference type="ARBA" id="ARBA00022443"/>
    </source>
</evidence>
<protein>
    <recommendedName>
        <fullName evidence="10">Ras GEF</fullName>
    </recommendedName>
</protein>
<dbReference type="InterPro" id="IPR001452">
    <property type="entry name" value="SH3_domain"/>
</dbReference>
<dbReference type="STRING" id="983967.A0A1E4STL6"/>
<dbReference type="Gene3D" id="2.30.30.40">
    <property type="entry name" value="SH3 Domains"/>
    <property type="match status" value="1"/>
</dbReference>
<feature type="region of interest" description="Disordered" evidence="5">
    <location>
        <begin position="430"/>
        <end position="457"/>
    </location>
</feature>
<dbReference type="SUPFAM" id="SSF50044">
    <property type="entry name" value="SH3-domain"/>
    <property type="match status" value="1"/>
</dbReference>
<dbReference type="InterPro" id="IPR001895">
    <property type="entry name" value="RASGEF_cat_dom"/>
</dbReference>
<feature type="compositionally biased region" description="Low complexity" evidence="5">
    <location>
        <begin position="276"/>
        <end position="298"/>
    </location>
</feature>
<dbReference type="Proteomes" id="UP000094801">
    <property type="component" value="Unassembled WGS sequence"/>
</dbReference>
<reference evidence="9" key="1">
    <citation type="submission" date="2016-04" db="EMBL/GenBank/DDBJ databases">
        <title>Comparative genomics of biotechnologically important yeasts.</title>
        <authorList>
            <consortium name="DOE Joint Genome Institute"/>
            <person name="Riley R."/>
            <person name="Haridas S."/>
            <person name="Wolfe K.H."/>
            <person name="Lopes M.R."/>
            <person name="Hittinger C.T."/>
            <person name="Goker M."/>
            <person name="Salamov A."/>
            <person name="Wisecaver J."/>
            <person name="Long T.M."/>
            <person name="Aerts A.L."/>
            <person name="Barry K."/>
            <person name="Choi C."/>
            <person name="Clum A."/>
            <person name="Coughlan A.Y."/>
            <person name="Deshpande S."/>
            <person name="Douglass A.P."/>
            <person name="Hanson S.J."/>
            <person name="Klenk H.-P."/>
            <person name="Labutti K."/>
            <person name="Lapidus A."/>
            <person name="Lindquist E."/>
            <person name="Lipzen A."/>
            <person name="Meier-Kolthoff J.P."/>
            <person name="Ohm R.A."/>
            <person name="Otillar R.P."/>
            <person name="Pangilinan J."/>
            <person name="Peng Y."/>
            <person name="Rokas A."/>
            <person name="Rosa C.A."/>
            <person name="Scheuner C."/>
            <person name="Sibirny A.A."/>
            <person name="Slot J.C."/>
            <person name="Stielow J.B."/>
            <person name="Sun H."/>
            <person name="Kurtzman C.P."/>
            <person name="Blackwell M."/>
            <person name="Grigoriev I.V."/>
            <person name="Jeffries T.W."/>
        </authorList>
    </citation>
    <scope>NUCLEOTIDE SEQUENCE [LARGE SCALE GENOMIC DNA]</scope>
    <source>
        <strain evidence="9">NRRL YB-2248</strain>
    </source>
</reference>
<evidence type="ECO:0000256" key="4">
    <source>
        <dbReference type="PROSITE-ProRule" id="PRU00168"/>
    </source>
</evidence>
<name>A0A1E4STL6_9ASCO</name>
<dbReference type="InterPro" id="IPR008937">
    <property type="entry name" value="Ras-like_GEF"/>
</dbReference>
<keyword evidence="1" id="KW-0728">SH3 domain</keyword>
<dbReference type="PANTHER" id="PTHR23113:SF368">
    <property type="entry name" value="CELL DIVISION CONTROL PROTEIN 25"/>
    <property type="match status" value="1"/>
</dbReference>
<organism evidence="8 9">
    <name type="scientific">[Candida] arabinofermentans NRRL YB-2248</name>
    <dbReference type="NCBI Taxonomy" id="983967"/>
    <lineage>
        <taxon>Eukaryota</taxon>
        <taxon>Fungi</taxon>
        <taxon>Dikarya</taxon>
        <taxon>Ascomycota</taxon>
        <taxon>Saccharomycotina</taxon>
        <taxon>Pichiomycetes</taxon>
        <taxon>Pichiales</taxon>
        <taxon>Pichiaceae</taxon>
        <taxon>Ogataea</taxon>
        <taxon>Ogataea/Candida clade</taxon>
    </lineage>
</organism>
<dbReference type="InterPro" id="IPR036028">
    <property type="entry name" value="SH3-like_dom_sf"/>
</dbReference>
<evidence type="ECO:0000259" key="6">
    <source>
        <dbReference type="PROSITE" id="PS50009"/>
    </source>
</evidence>
<evidence type="ECO:0000256" key="3">
    <source>
        <dbReference type="ARBA" id="ARBA00022658"/>
    </source>
</evidence>
<keyword evidence="2" id="KW-0131">Cell cycle</keyword>
<feature type="domain" description="N-terminal Ras-GEF" evidence="7">
    <location>
        <begin position="848"/>
        <end position="982"/>
    </location>
</feature>
<dbReference type="Pfam" id="PF00618">
    <property type="entry name" value="RasGEF_N"/>
    <property type="match status" value="1"/>
</dbReference>
<dbReference type="Pfam" id="PF07653">
    <property type="entry name" value="SH3_2"/>
    <property type="match status" value="1"/>
</dbReference>
<sequence length="1333" mass="154784">MTDEMDDTFNTIHSDNELITVNPLCTVIVKKFLNNENNPSILNLIVDDIIYVLSMSNPQWWDGIIVDPIGNITRGWFPPSFTKIINWSSNLDQLQLEQLEKIKFDEIQKRQQQHHQTSVSTLKNEFNHFESKNNSIASSSISGVSSLQQPITPVKQLQQPQPQPQHTEFHTSSFHLTTQEEIDLYFQPSNSSSQPNFNFIPIWIPQITQDDELLYYNPTLNIYSKDLPLINSEYIDPNTKLEYLDVSKINGVETIPLSYKEMSSNQGSERNFNDSQQQQQQQQQQQHQQLNTAQQPQQPHIPILNRDTIVEYMRNNESSLIYNPNLFYYDPSDLTNWNELNSSFVFLMNMSIDALFKNSKQLFMAHLNSLSTLTVLYQLISKLLIKDLIENQVDNQVKKLLQKTTSSLIQFTINGNLHLTGKKDAPNYLGGLMNDSSADDENSNESESTTSFEERGRSYSENNSIYLKQAERDGAKLIKRTIDLFKIFTNLKLISGLNPMLLPLTYPRFFKNKFNAGNFTNQFDDIDNLNEADLFIDGQNNKSNILLDDEVIGNLNKYQLKTNKILEDVLQVLITPSPKDIQMETFLEERNLNILTLVFNCVPSINKFIDIIESIDFTIFIMINKLSKNSNKDRNLTLVDDLNINNDDEIQDLKNQQFYEATSKSINPLLIEFLTLKQKIHSIFSELIIDSQNLTVDDPEVFKGLKEEQVIYNKEHEQLKSEQFAKIISLKIEEYDYQQLNEGLYLYDSSLKLRSTITKIFELFSLIILSTNQLKEERQSILNYCSRLMNSDFNIASLFIAERHNTMVSSLSQSEYYFERKKSDVDDELNEIPWFLDIEDDEKSMLYDSNGLKGGSIEGIIAKLVNPLNKLDLDFENSVLMFFTTFMTPLELLNKLTSKFNISIPEALSYEEYGIWLSKKLQPQQSKIIEIFKKLFSTYWHVNYSSMEFKQGWEDFTNDNIILDDELIQLGFHVIDITTQEEYFKEFGDGNPQPIKHNERPPIPLALGKNLMNIKKIRLKEIDSMELARQITLIQFELFNKINKMELMSRSYNFNKIFNKKDSISSKNISNFIENCNLLTHFTIFMILKQKDLNNRADLIKYFIIVSEKLIKLKNFSSMTAIISGLGSTSISRLKKTWELIPRHLMTNFNKMDNLMSIGKNYGEYRSILKFIDEENEPCLPFLGMYLSDLRFLTDGNSDNLQNNKKLINISKRINIYKSIKEVIKFNSKNYNFEKIDEIWLYLKNIWEILPNDEKLYEISLKLEPRVSLLKQQSNLVDVPNNRISTVTQHHDNISHISHNKRSVVSTVASIASNAGNSVASPYMPPQQQQKKK</sequence>
<feature type="compositionally biased region" description="Polar residues" evidence="5">
    <location>
        <begin position="262"/>
        <end position="275"/>
    </location>
</feature>
<dbReference type="SUPFAM" id="SSF48366">
    <property type="entry name" value="Ras GEF"/>
    <property type="match status" value="1"/>
</dbReference>
<dbReference type="PROSITE" id="PS50212">
    <property type="entry name" value="RASGEF_NTER"/>
    <property type="match status" value="1"/>
</dbReference>
<dbReference type="CDD" id="cd00155">
    <property type="entry name" value="RasGEF"/>
    <property type="match status" value="1"/>
</dbReference>
<dbReference type="Gene3D" id="1.20.870.10">
    <property type="entry name" value="Son of sevenless (SoS) protein Chain: S domain 1"/>
    <property type="match status" value="1"/>
</dbReference>
<dbReference type="GO" id="GO:0005886">
    <property type="term" value="C:plasma membrane"/>
    <property type="evidence" value="ECO:0007669"/>
    <property type="project" value="TreeGrafter"/>
</dbReference>
<dbReference type="Pfam" id="PF00617">
    <property type="entry name" value="RasGEF"/>
    <property type="match status" value="1"/>
</dbReference>
<keyword evidence="2" id="KW-0132">Cell division</keyword>
<dbReference type="GO" id="GO:0007265">
    <property type="term" value="P:Ras protein signal transduction"/>
    <property type="evidence" value="ECO:0007669"/>
    <property type="project" value="TreeGrafter"/>
</dbReference>
<dbReference type="CDD" id="cd06224">
    <property type="entry name" value="REM"/>
    <property type="match status" value="1"/>
</dbReference>
<proteinExistence type="predicted"/>
<gene>
    <name evidence="8" type="ORF">CANARDRAFT_10144</name>
</gene>
<evidence type="ECO:0000313" key="8">
    <source>
        <dbReference type="EMBL" id="ODV82853.1"/>
    </source>
</evidence>